<feature type="domain" description="Response regulatory" evidence="3">
    <location>
        <begin position="6"/>
        <end position="120"/>
    </location>
</feature>
<dbReference type="InterPro" id="IPR011006">
    <property type="entry name" value="CheY-like_superfamily"/>
</dbReference>
<proteinExistence type="predicted"/>
<evidence type="ECO:0000313" key="4">
    <source>
        <dbReference type="EMBL" id="SDT84381.1"/>
    </source>
</evidence>
<dbReference type="RefSeq" id="WP_092229585.1">
    <property type="nucleotide sequence ID" value="NZ_FNLL01000001.1"/>
</dbReference>
<dbReference type="Gene3D" id="3.40.50.2300">
    <property type="match status" value="1"/>
</dbReference>
<dbReference type="InterPro" id="IPR050595">
    <property type="entry name" value="Bact_response_regulator"/>
</dbReference>
<dbReference type="SMART" id="SM00448">
    <property type="entry name" value="REC"/>
    <property type="match status" value="1"/>
</dbReference>
<gene>
    <name evidence="4" type="ORF">SAMN04487931_101221</name>
</gene>
<evidence type="ECO:0000313" key="5">
    <source>
        <dbReference type="Proteomes" id="UP000199608"/>
    </source>
</evidence>
<accession>A0A1H2DNS1</accession>
<dbReference type="Pfam" id="PF00072">
    <property type="entry name" value="Response_reg"/>
    <property type="match status" value="1"/>
</dbReference>
<dbReference type="PANTHER" id="PTHR44591:SF3">
    <property type="entry name" value="RESPONSE REGULATORY DOMAIN-CONTAINING PROTEIN"/>
    <property type="match status" value="1"/>
</dbReference>
<keyword evidence="1 2" id="KW-0597">Phosphoprotein</keyword>
<dbReference type="EMBL" id="FNLL01000001">
    <property type="protein sequence ID" value="SDT84381.1"/>
    <property type="molecule type" value="Genomic_DNA"/>
</dbReference>
<reference evidence="5" key="1">
    <citation type="submission" date="2016-10" db="EMBL/GenBank/DDBJ databases">
        <authorList>
            <person name="Varghese N."/>
            <person name="Submissions S."/>
        </authorList>
    </citation>
    <scope>NUCLEOTIDE SEQUENCE [LARGE SCALE GENOMIC DNA]</scope>
    <source>
        <strain evidence="5">DSM 3384</strain>
    </source>
</reference>
<dbReference type="PROSITE" id="PS50110">
    <property type="entry name" value="RESPONSE_REGULATORY"/>
    <property type="match status" value="1"/>
</dbReference>
<sequence length="206" mass="23106">MKQKPTILAVDDTELNLDIMVHILKNYDVIPSVSGEDALQILAEEDVDLILLDVVMPDMDGFEICKKIKQNPKTKAIPIIFVTVKNSEQDIKQCFEFGGVDYVSKPFNAIELLSRVQTHLALIACRVNVCKKLEKMEPDRDRLIGVLQNISNAISNLSDLNTTGLKTANKNDNNVDHSRDIKLIFSKSKKLINSMKEKINIELNAG</sequence>
<organism evidence="4 5">
    <name type="scientific">Desulfobacula phenolica</name>
    <dbReference type="NCBI Taxonomy" id="90732"/>
    <lineage>
        <taxon>Bacteria</taxon>
        <taxon>Pseudomonadati</taxon>
        <taxon>Thermodesulfobacteriota</taxon>
        <taxon>Desulfobacteria</taxon>
        <taxon>Desulfobacterales</taxon>
        <taxon>Desulfobacteraceae</taxon>
        <taxon>Desulfobacula</taxon>
    </lineage>
</organism>
<keyword evidence="5" id="KW-1185">Reference proteome</keyword>
<evidence type="ECO:0000256" key="2">
    <source>
        <dbReference type="PROSITE-ProRule" id="PRU00169"/>
    </source>
</evidence>
<dbReference type="PANTHER" id="PTHR44591">
    <property type="entry name" value="STRESS RESPONSE REGULATOR PROTEIN 1"/>
    <property type="match status" value="1"/>
</dbReference>
<name>A0A1H2DNS1_9BACT</name>
<dbReference type="Proteomes" id="UP000199608">
    <property type="component" value="Unassembled WGS sequence"/>
</dbReference>
<dbReference type="GO" id="GO:0000160">
    <property type="term" value="P:phosphorelay signal transduction system"/>
    <property type="evidence" value="ECO:0007669"/>
    <property type="project" value="InterPro"/>
</dbReference>
<feature type="modified residue" description="4-aspartylphosphate" evidence="2">
    <location>
        <position position="53"/>
    </location>
</feature>
<protein>
    <submittedName>
        <fullName evidence="4">Response regulator receiver domain-containing protein</fullName>
    </submittedName>
</protein>
<dbReference type="SUPFAM" id="SSF52172">
    <property type="entry name" value="CheY-like"/>
    <property type="match status" value="1"/>
</dbReference>
<dbReference type="AlphaFoldDB" id="A0A1H2DNS1"/>
<dbReference type="InterPro" id="IPR001789">
    <property type="entry name" value="Sig_transdc_resp-reg_receiver"/>
</dbReference>
<evidence type="ECO:0000259" key="3">
    <source>
        <dbReference type="PROSITE" id="PS50110"/>
    </source>
</evidence>
<evidence type="ECO:0000256" key="1">
    <source>
        <dbReference type="ARBA" id="ARBA00022553"/>
    </source>
</evidence>